<evidence type="ECO:0000256" key="4">
    <source>
        <dbReference type="PROSITE-ProRule" id="PRU00125"/>
    </source>
</evidence>
<dbReference type="Pfam" id="PF00130">
    <property type="entry name" value="C1_1"/>
    <property type="match status" value="1"/>
</dbReference>
<dbReference type="InterPro" id="IPR000198">
    <property type="entry name" value="RhoGAP_dom"/>
</dbReference>
<feature type="compositionally biased region" description="Basic and acidic residues" evidence="6">
    <location>
        <begin position="286"/>
        <end position="302"/>
    </location>
</feature>
<dbReference type="InterPro" id="IPR051854">
    <property type="entry name" value="Rho-type_GAP"/>
</dbReference>
<evidence type="ECO:0000313" key="10">
    <source>
        <dbReference type="EMBL" id="KAJ7084304.1"/>
    </source>
</evidence>
<feature type="compositionally biased region" description="Basic and acidic residues" evidence="6">
    <location>
        <begin position="156"/>
        <end position="167"/>
    </location>
</feature>
<evidence type="ECO:0000313" key="11">
    <source>
        <dbReference type="Proteomes" id="UP001222325"/>
    </source>
</evidence>
<keyword evidence="3 4" id="KW-0862">Zinc</keyword>
<dbReference type="Gene3D" id="3.30.60.20">
    <property type="match status" value="1"/>
</dbReference>
<gene>
    <name evidence="10" type="ORF">B0H15DRAFT_784061</name>
</gene>
<dbReference type="Gene3D" id="1.10.555.10">
    <property type="entry name" value="Rho GTPase activation protein"/>
    <property type="match status" value="1"/>
</dbReference>
<dbReference type="PANTHER" id="PTHR46075">
    <property type="entry name" value="CHIMERIN FAMILY MEMBER"/>
    <property type="match status" value="1"/>
</dbReference>
<dbReference type="PROSITE" id="PS50081">
    <property type="entry name" value="ZF_DAG_PE_2"/>
    <property type="match status" value="1"/>
</dbReference>
<dbReference type="FunFam" id="1.10.555.10:FF:000043">
    <property type="entry name" value="Rho GTPase activator Rga"/>
    <property type="match status" value="1"/>
</dbReference>
<feature type="compositionally biased region" description="Polar residues" evidence="6">
    <location>
        <begin position="331"/>
        <end position="340"/>
    </location>
</feature>
<dbReference type="GO" id="GO:0005096">
    <property type="term" value="F:GTPase activator activity"/>
    <property type="evidence" value="ECO:0007669"/>
    <property type="project" value="UniProtKB-KW"/>
</dbReference>
<feature type="domain" description="Rho-GAP" evidence="9">
    <location>
        <begin position="1002"/>
        <end position="1197"/>
    </location>
</feature>
<proteinExistence type="predicted"/>
<feature type="compositionally biased region" description="Polar residues" evidence="6">
    <location>
        <begin position="598"/>
        <end position="614"/>
    </location>
</feature>
<dbReference type="AlphaFoldDB" id="A0AAD6XPK4"/>
<dbReference type="GO" id="GO:0007165">
    <property type="term" value="P:signal transduction"/>
    <property type="evidence" value="ECO:0007669"/>
    <property type="project" value="InterPro"/>
</dbReference>
<feature type="coiled-coil region" evidence="5">
    <location>
        <begin position="797"/>
        <end position="827"/>
    </location>
</feature>
<dbReference type="Pfam" id="PF00412">
    <property type="entry name" value="LIM"/>
    <property type="match status" value="2"/>
</dbReference>
<keyword evidence="4" id="KW-0440">LIM domain</keyword>
<dbReference type="SMART" id="SM00324">
    <property type="entry name" value="RhoGAP"/>
    <property type="match status" value="1"/>
</dbReference>
<evidence type="ECO:0000259" key="7">
    <source>
        <dbReference type="PROSITE" id="PS50023"/>
    </source>
</evidence>
<evidence type="ECO:0000259" key="9">
    <source>
        <dbReference type="PROSITE" id="PS50238"/>
    </source>
</evidence>
<feature type="coiled-coil region" evidence="5">
    <location>
        <begin position="739"/>
        <end position="773"/>
    </location>
</feature>
<keyword evidence="5" id="KW-0175">Coiled coil</keyword>
<dbReference type="PANTHER" id="PTHR46075:SF2">
    <property type="entry name" value="RHO GTPASE ACTIVATING PROTEIN AT 5A, ISOFORM A"/>
    <property type="match status" value="1"/>
</dbReference>
<keyword evidence="11" id="KW-1185">Reference proteome</keyword>
<name>A0AAD6XPK4_9AGAR</name>
<keyword evidence="2 4" id="KW-0479">Metal-binding</keyword>
<dbReference type="CDD" id="cd09394">
    <property type="entry name" value="LIM1_Rga"/>
    <property type="match status" value="1"/>
</dbReference>
<dbReference type="SUPFAM" id="SSF48350">
    <property type="entry name" value="GTPase activation domain, GAP"/>
    <property type="match status" value="1"/>
</dbReference>
<accession>A0AAD6XPK4</accession>
<reference evidence="10" key="1">
    <citation type="submission" date="2023-03" db="EMBL/GenBank/DDBJ databases">
        <title>Massive genome expansion in bonnet fungi (Mycena s.s.) driven by repeated elements and novel gene families across ecological guilds.</title>
        <authorList>
            <consortium name="Lawrence Berkeley National Laboratory"/>
            <person name="Harder C.B."/>
            <person name="Miyauchi S."/>
            <person name="Viragh M."/>
            <person name="Kuo A."/>
            <person name="Thoen E."/>
            <person name="Andreopoulos B."/>
            <person name="Lu D."/>
            <person name="Skrede I."/>
            <person name="Drula E."/>
            <person name="Henrissat B."/>
            <person name="Morin E."/>
            <person name="Kohler A."/>
            <person name="Barry K."/>
            <person name="LaButti K."/>
            <person name="Morin E."/>
            <person name="Salamov A."/>
            <person name="Lipzen A."/>
            <person name="Mereny Z."/>
            <person name="Hegedus B."/>
            <person name="Baldrian P."/>
            <person name="Stursova M."/>
            <person name="Weitz H."/>
            <person name="Taylor A."/>
            <person name="Grigoriev I.V."/>
            <person name="Nagy L.G."/>
            <person name="Martin F."/>
            <person name="Kauserud H."/>
        </authorList>
    </citation>
    <scope>NUCLEOTIDE SEQUENCE</scope>
    <source>
        <strain evidence="10">CBHHK173m</strain>
    </source>
</reference>
<dbReference type="Proteomes" id="UP001222325">
    <property type="component" value="Unassembled WGS sequence"/>
</dbReference>
<protein>
    <submittedName>
        <fullName evidence="10">Signal transducer</fullName>
    </submittedName>
</protein>
<dbReference type="PROSITE" id="PS00479">
    <property type="entry name" value="ZF_DAG_PE_1"/>
    <property type="match status" value="1"/>
</dbReference>
<dbReference type="SMART" id="SM00132">
    <property type="entry name" value="LIM"/>
    <property type="match status" value="2"/>
</dbReference>
<dbReference type="CDD" id="cd00159">
    <property type="entry name" value="RhoGAP"/>
    <property type="match status" value="1"/>
</dbReference>
<feature type="compositionally biased region" description="Low complexity" evidence="6">
    <location>
        <begin position="255"/>
        <end position="265"/>
    </location>
</feature>
<dbReference type="InterPro" id="IPR046349">
    <property type="entry name" value="C1-like_sf"/>
</dbReference>
<dbReference type="EMBL" id="JARJCN010000038">
    <property type="protein sequence ID" value="KAJ7084304.1"/>
    <property type="molecule type" value="Genomic_DNA"/>
</dbReference>
<feature type="region of interest" description="Disordered" evidence="6">
    <location>
        <begin position="137"/>
        <end position="487"/>
    </location>
</feature>
<feature type="region of interest" description="Disordered" evidence="6">
    <location>
        <begin position="569"/>
        <end position="619"/>
    </location>
</feature>
<dbReference type="SMART" id="SM00109">
    <property type="entry name" value="C1"/>
    <property type="match status" value="1"/>
</dbReference>
<dbReference type="InterPro" id="IPR001781">
    <property type="entry name" value="Znf_LIM"/>
</dbReference>
<feature type="domain" description="LIM zinc-binding" evidence="7">
    <location>
        <begin position="74"/>
        <end position="133"/>
    </location>
</feature>
<dbReference type="PROSITE" id="PS00478">
    <property type="entry name" value="LIM_DOMAIN_1"/>
    <property type="match status" value="2"/>
</dbReference>
<dbReference type="Pfam" id="PF00620">
    <property type="entry name" value="RhoGAP"/>
    <property type="match status" value="1"/>
</dbReference>
<dbReference type="Gene3D" id="2.10.110.10">
    <property type="entry name" value="Cysteine Rich Protein"/>
    <property type="match status" value="2"/>
</dbReference>
<evidence type="ECO:0000256" key="6">
    <source>
        <dbReference type="SAM" id="MobiDB-lite"/>
    </source>
</evidence>
<evidence type="ECO:0000256" key="3">
    <source>
        <dbReference type="ARBA" id="ARBA00022833"/>
    </source>
</evidence>
<feature type="compositionally biased region" description="Low complexity" evidence="6">
    <location>
        <begin position="303"/>
        <end position="322"/>
    </location>
</feature>
<dbReference type="SUPFAM" id="SSF57889">
    <property type="entry name" value="Cysteine-rich domain"/>
    <property type="match status" value="1"/>
</dbReference>
<keyword evidence="1" id="KW-0343">GTPase activation</keyword>
<feature type="compositionally biased region" description="Basic and acidic residues" evidence="6">
    <location>
        <begin position="201"/>
        <end position="212"/>
    </location>
</feature>
<feature type="domain" description="Phorbol-ester/DAG-type" evidence="8">
    <location>
        <begin position="936"/>
        <end position="983"/>
    </location>
</feature>
<organism evidence="10 11">
    <name type="scientific">Mycena belliarum</name>
    <dbReference type="NCBI Taxonomy" id="1033014"/>
    <lineage>
        <taxon>Eukaryota</taxon>
        <taxon>Fungi</taxon>
        <taxon>Dikarya</taxon>
        <taxon>Basidiomycota</taxon>
        <taxon>Agaricomycotina</taxon>
        <taxon>Agaricomycetes</taxon>
        <taxon>Agaricomycetidae</taxon>
        <taxon>Agaricales</taxon>
        <taxon>Marasmiineae</taxon>
        <taxon>Mycenaceae</taxon>
        <taxon>Mycena</taxon>
    </lineage>
</organism>
<evidence type="ECO:0000256" key="1">
    <source>
        <dbReference type="ARBA" id="ARBA00022468"/>
    </source>
</evidence>
<feature type="compositionally biased region" description="Low complexity" evidence="6">
    <location>
        <begin position="584"/>
        <end position="597"/>
    </location>
</feature>
<dbReference type="InterPro" id="IPR002219">
    <property type="entry name" value="PKC_DAG/PE"/>
</dbReference>
<comment type="caution">
    <text evidence="10">The sequence shown here is derived from an EMBL/GenBank/DDBJ whole genome shotgun (WGS) entry which is preliminary data.</text>
</comment>
<evidence type="ECO:0000256" key="5">
    <source>
        <dbReference type="SAM" id="Coils"/>
    </source>
</evidence>
<dbReference type="GO" id="GO:0046872">
    <property type="term" value="F:metal ion binding"/>
    <property type="evidence" value="ECO:0007669"/>
    <property type="project" value="UniProtKB-KW"/>
</dbReference>
<dbReference type="PROSITE" id="PS50023">
    <property type="entry name" value="LIM_DOMAIN_2"/>
    <property type="match status" value="1"/>
</dbReference>
<dbReference type="PROSITE" id="PS50238">
    <property type="entry name" value="RHOGAP"/>
    <property type="match status" value="1"/>
</dbReference>
<dbReference type="InterPro" id="IPR008936">
    <property type="entry name" value="Rho_GTPase_activation_prot"/>
</dbReference>
<sequence>MADHVDPAVQLDDRLCPGCKRSAVTEQGGLVVAFGQSFFHVDCFKCAKCGNQVTADTNLLLLSDGSPICANCSYSCNVCHNPILDEAIMTGDDSYHAHCFKCKVCKNRIDELVFAKTSQGIYCMKCHNERMIKIRKHTQKKAEREKAAGGQGSTGSRDRDTRHRTQHDPPSSVFQPPTDARSHPTKKTTLPLPPAIAEENSDSRRRSFDDGTRPLNALFPRDDLAAAPAGLAVSTSRQDKRRSVNPGLTLSNLVSASNNIGSSSNSPPPTLSPLSATFKPSSRPSTPRDHSRTPSPRPEESSSRPNSASSNTHLSSPSSPRTPSDRDHSQDQTVVLSPSSLPHVILDSVPPKKNSHTTHSTSDRLSVTLEGRGSSDDLPPLQSGRSSSELARRPSSRSRSNTPSSLARRADVPHSVESGTDTDPEGEAQISDSPPPPPPKASKPYTAQSPSHLMSPLTDDVDASVSQPDSSDDMSESSPVEHTSHSTFIAPALPPIRFSMTTSDFSDLFNSAEGKASLKQLANITEDFDGHVPMTPPPTAVSLYSTESSVTPTSDATFTADYLNISTGTLNSDFGDSRTESLRTRSSSESQTQPPQTARVTITRAESASATTNGMRDPKTEQLNMVTLRLQEALADARDRGAQQLKLDRGFIEAILSTLEARDLDYSTLKAKFDGVKRASKQYIDGLTVAQTEYDSELKARRDAEAEVTRLRVLLSGQVARLTALSGDSRRQELREQLSKELHENLSGLEHDLSKLRVERDMALAEVEELSATKQSTVDGGGANLGRSLTTRLDTIKKQYQRDLIPLKEERENLAREVAELKGVRDVFLEETTVLNARNEELAQLSAQYARRMVPIPETPPKPPQHSTPMRQQSQFLNTISPSASDDSHDTKLKVQRAEVEAPTPSKGKFIKWPGSKVKESAVVPAPDNRQKATVAHNFQQLSVLRFTRCDHCADKMWGSQLRCTTCSISVHVRCVNLVQVSCSQHSGSGQEEELPPSMFGRDLTEQVLADAQGSDRQTPIIVDKCIDAVEALAMEYEGIYRKSGGSGQSKAITQLFERGDYSTFDLRDSDRFNDICSVTSVLKTYFRSLPVPLLTFDLHDHFMAAVQIREPATKNKSLLELVNKLPAEHYYTLRMLMLHLHRVHERCEKNLMTARNLGVVFGPTLMRSRDPGAEFSDMAGKALSVEWFIENAPRIFPSS</sequence>
<evidence type="ECO:0000259" key="8">
    <source>
        <dbReference type="PROSITE" id="PS50081"/>
    </source>
</evidence>
<evidence type="ECO:0000256" key="2">
    <source>
        <dbReference type="ARBA" id="ARBA00022723"/>
    </source>
</evidence>